<feature type="compositionally biased region" description="Basic and acidic residues" evidence="1">
    <location>
        <begin position="8"/>
        <end position="20"/>
    </location>
</feature>
<accession>A0A914H7P0</accession>
<dbReference type="WBParaSite" id="Gr19_v10_g13980.t1">
    <property type="protein sequence ID" value="Gr19_v10_g13980.t1"/>
    <property type="gene ID" value="Gr19_v10_g13980"/>
</dbReference>
<organism evidence="2 3">
    <name type="scientific">Globodera rostochiensis</name>
    <name type="common">Golden nematode worm</name>
    <name type="synonym">Heterodera rostochiensis</name>
    <dbReference type="NCBI Taxonomy" id="31243"/>
    <lineage>
        <taxon>Eukaryota</taxon>
        <taxon>Metazoa</taxon>
        <taxon>Ecdysozoa</taxon>
        <taxon>Nematoda</taxon>
        <taxon>Chromadorea</taxon>
        <taxon>Rhabditida</taxon>
        <taxon>Tylenchina</taxon>
        <taxon>Tylenchomorpha</taxon>
        <taxon>Tylenchoidea</taxon>
        <taxon>Heteroderidae</taxon>
        <taxon>Heteroderinae</taxon>
        <taxon>Globodera</taxon>
    </lineage>
</organism>
<dbReference type="AlphaFoldDB" id="A0A914H7P0"/>
<evidence type="ECO:0000313" key="3">
    <source>
        <dbReference type="WBParaSite" id="Gr19_v10_g13980.t1"/>
    </source>
</evidence>
<reference evidence="3" key="1">
    <citation type="submission" date="2022-11" db="UniProtKB">
        <authorList>
            <consortium name="WormBaseParasite"/>
        </authorList>
    </citation>
    <scope>IDENTIFICATION</scope>
</reference>
<dbReference type="Proteomes" id="UP000887572">
    <property type="component" value="Unplaced"/>
</dbReference>
<evidence type="ECO:0000256" key="1">
    <source>
        <dbReference type="SAM" id="MobiDB-lite"/>
    </source>
</evidence>
<feature type="region of interest" description="Disordered" evidence="1">
    <location>
        <begin position="1"/>
        <end position="27"/>
    </location>
</feature>
<protein>
    <submittedName>
        <fullName evidence="3">Uncharacterized protein</fullName>
    </submittedName>
</protein>
<proteinExistence type="predicted"/>
<sequence>MAAVGHCSSRETSENREATNGRRSQGGHSTLFIRHSVNCTRLHCSQNARSLQACCVMVSSSKFGVRAAMEAYVDWLNIAAGQTADISRLCAEAFLSCKIGWKHDTKWRFTPRQCKELIFLSNARQLHIKPTTRDLEWLKAQN</sequence>
<name>A0A914H7P0_GLORO</name>
<keyword evidence="2" id="KW-1185">Reference proteome</keyword>
<evidence type="ECO:0000313" key="2">
    <source>
        <dbReference type="Proteomes" id="UP000887572"/>
    </source>
</evidence>